<gene>
    <name evidence="1" type="ORF">phCDa_34</name>
</gene>
<protein>
    <submittedName>
        <fullName evidence="1">Uncharacterized protein</fullName>
    </submittedName>
</protein>
<name>A0A2Z5HA36_9CAUD</name>
<organism evidence="1 2">
    <name type="scientific">Pseudomonas phage phCDa</name>
    <dbReference type="NCBI Taxonomy" id="2268587"/>
    <lineage>
        <taxon>Viruses</taxon>
        <taxon>Duplodnaviria</taxon>
        <taxon>Heunggongvirae</taxon>
        <taxon>Uroviricota</taxon>
        <taxon>Caudoviricetes</taxon>
        <taxon>Schitoviridae</taxon>
        <taxon>Shizishanvirus</taxon>
        <taxon>Shizishanvirus phCDa</taxon>
    </lineage>
</organism>
<keyword evidence="2" id="KW-1185">Reference proteome</keyword>
<dbReference type="EMBL" id="MH382836">
    <property type="protein sequence ID" value="AXC36478.1"/>
    <property type="molecule type" value="Genomic_DNA"/>
</dbReference>
<evidence type="ECO:0000313" key="1">
    <source>
        <dbReference type="EMBL" id="AXC36478.1"/>
    </source>
</evidence>
<sequence>MFSAYFLTCMLSLQGNQGCNVAFTEMPEWVTTQEECDRVTEQMHDTVLFQVQIEHPSMYLFRKEHGCYGGPLSAGEIARDEHAKLLNAGIDASLSDIP</sequence>
<reference evidence="1 2" key="1">
    <citation type="submission" date="2018-05" db="EMBL/GenBank/DDBJ databases">
        <title>Genomic characterization of a novel Pseudomonas phage phCDa.</title>
        <authorList>
            <person name="Chen C."/>
            <person name="Lu D."/>
            <person name="Wang J."/>
            <person name="Fu R."/>
        </authorList>
    </citation>
    <scope>NUCLEOTIDE SEQUENCE [LARGE SCALE GENOMIC DNA]</scope>
</reference>
<accession>A0A2Z5HA36</accession>
<proteinExistence type="predicted"/>
<dbReference type="Proteomes" id="UP000252224">
    <property type="component" value="Segment"/>
</dbReference>
<evidence type="ECO:0000313" key="2">
    <source>
        <dbReference type="Proteomes" id="UP000252224"/>
    </source>
</evidence>